<keyword evidence="3" id="KW-0808">Transferase</keyword>
<evidence type="ECO:0000256" key="1">
    <source>
        <dbReference type="SAM" id="Coils"/>
    </source>
</evidence>
<dbReference type="InterPro" id="IPR029044">
    <property type="entry name" value="Nucleotide-diphossugar_trans"/>
</dbReference>
<evidence type="ECO:0000313" key="3">
    <source>
        <dbReference type="EMBL" id="RCW47279.1"/>
    </source>
</evidence>
<dbReference type="Gene3D" id="3.40.50.2000">
    <property type="entry name" value="Glycogen Phosphorylase B"/>
    <property type="match status" value="1"/>
</dbReference>
<accession>A0A368W0S1</accession>
<dbReference type="GO" id="GO:0016740">
    <property type="term" value="F:transferase activity"/>
    <property type="evidence" value="ECO:0007669"/>
    <property type="project" value="UniProtKB-KW"/>
</dbReference>
<dbReference type="Pfam" id="PF13489">
    <property type="entry name" value="Methyltransf_23"/>
    <property type="match status" value="1"/>
</dbReference>
<dbReference type="SUPFAM" id="SSF53756">
    <property type="entry name" value="UDP-Glycosyltransferase/glycogen phosphorylase"/>
    <property type="match status" value="1"/>
</dbReference>
<dbReference type="Gene3D" id="3.90.550.10">
    <property type="entry name" value="Spore Coat Polysaccharide Biosynthesis Protein SpsA, Chain A"/>
    <property type="match status" value="1"/>
</dbReference>
<dbReference type="Proteomes" id="UP000253495">
    <property type="component" value="Unassembled WGS sequence"/>
</dbReference>
<organism evidence="3 4">
    <name type="scientific">Halopolyspora algeriensis</name>
    <dbReference type="NCBI Taxonomy" id="1500506"/>
    <lineage>
        <taxon>Bacteria</taxon>
        <taxon>Bacillati</taxon>
        <taxon>Actinomycetota</taxon>
        <taxon>Actinomycetes</taxon>
        <taxon>Actinomycetes incertae sedis</taxon>
        <taxon>Halopolyspora</taxon>
    </lineage>
</organism>
<sequence length="1080" mass="116998">MDDSSGRNRREQRRLIDWTGERCVPWADNAQAIYEHYHRYAMAARFVRNKRVLDLASGEGYGASMLAAEAADVVGVDIDTDAVEHAEHHYGGRNLSFRTGSITDPELLAESGPFDVIVCFEAIEHVADHAAVLRLVRARLAGGGLFLVSTPDTTMYHDRQGNENPFHIKELAAPQFESLLEEFFRHVAMLKQNVAVGSLMTPADPGDPDTAIDGVRLQTLRRQDAGSWSVHQGVPYTYLLGLASDRQLPRLPAVAALLDAEQGLVQRTASGPDGDVSEIVEQRDAATVDIARLNELCRRERAEIAELESSLARSESLRADAEQRVNESAHEQARLRLEIDRLGAELHEAQATGRRDSARMEWLRDTVADLEARVADAEQRAAGPVAPRRALDRIAPRGTFRRVVRALLFGGGGGLSDSPEGGETGPLRVPRSDHPLVSVILPVHGEWPHTRRCLRLLARHPVSVPFEVIVVDDASADGSAEHLAACEGVRSVRTERILGFGAACDLGAEQARGEYLFFLHNDAEVTESWLDILVATLESDESIGLVGAKLLGPDGRMRECGSAVWSDGTVRHLGREDDADAPVYNVLRDVDCCSSAALLVRAGLFRQLGGFDPRYAPAYYEDVDLAFAVRAAGFRTVVQPRAAVVHHEGTSHAARTGRGANKHRELNRGVFVDKWADTLFAEHVSEGTPAGLWLARQRGSGGHFGPLVLVTDQRVPHPDVDSGSGRMRHILEQLVGLGCRVVFLPADRTPADSYTAALQQLGVTVLPEPHLQRAFLTEAGSRIDLALVSRSWSAWSLAEELRISAPRCVLVHDTAGVHFRRLQRQAELADAEGNAAFADALRRGAFVSRQRELGLVHACDVTLVASEAEQALLRESVPDADVRVLSQVHEVQCRSRYPGGRRDVLFVGDFDHPPNIDAVLWAARDIMPLVRERCPEAVLHVVGGNPTAEILRLDGDGVEVHGWVADLAPLYDAARVTVAPLRFGTGVKGKVGESLGAGVPVVGTAPAMEGVHLTPGGDVLIADDARGLADGIVRLLTDDRAWQRLSTSGQAAVAAQFGPDVSRATLQALLATVATAGTAR</sequence>
<dbReference type="SUPFAM" id="SSF53448">
    <property type="entry name" value="Nucleotide-diphospho-sugar transferases"/>
    <property type="match status" value="1"/>
</dbReference>
<gene>
    <name evidence="3" type="ORF">DFQ14_101628</name>
</gene>
<dbReference type="InterPro" id="IPR001173">
    <property type="entry name" value="Glyco_trans_2-like"/>
</dbReference>
<protein>
    <submittedName>
        <fullName evidence="3">GT2 family glycosyltransferase</fullName>
    </submittedName>
</protein>
<dbReference type="CDD" id="cd04186">
    <property type="entry name" value="GT_2_like_c"/>
    <property type="match status" value="1"/>
</dbReference>
<evidence type="ECO:0000259" key="2">
    <source>
        <dbReference type="Pfam" id="PF00535"/>
    </source>
</evidence>
<dbReference type="SUPFAM" id="SSF53335">
    <property type="entry name" value="S-adenosyl-L-methionine-dependent methyltransferases"/>
    <property type="match status" value="1"/>
</dbReference>
<keyword evidence="4" id="KW-1185">Reference proteome</keyword>
<feature type="coiled-coil region" evidence="1">
    <location>
        <begin position="290"/>
        <end position="380"/>
    </location>
</feature>
<proteinExistence type="predicted"/>
<dbReference type="RefSeq" id="WP_114451425.1">
    <property type="nucleotide sequence ID" value="NZ_QPJC01000001.1"/>
</dbReference>
<dbReference type="Pfam" id="PF00535">
    <property type="entry name" value="Glycos_transf_2"/>
    <property type="match status" value="1"/>
</dbReference>
<dbReference type="AlphaFoldDB" id="A0A368W0S1"/>
<feature type="domain" description="Glycosyltransferase 2-like" evidence="2">
    <location>
        <begin position="438"/>
        <end position="547"/>
    </location>
</feature>
<dbReference type="PANTHER" id="PTHR43179:SF7">
    <property type="entry name" value="RHAMNOSYLTRANSFERASE WBBL"/>
    <property type="match status" value="1"/>
</dbReference>
<comment type="caution">
    <text evidence="3">The sequence shown here is derived from an EMBL/GenBank/DDBJ whole genome shotgun (WGS) entry which is preliminary data.</text>
</comment>
<name>A0A368W0S1_9ACTN</name>
<dbReference type="PANTHER" id="PTHR43179">
    <property type="entry name" value="RHAMNOSYLTRANSFERASE WBBL"/>
    <property type="match status" value="1"/>
</dbReference>
<keyword evidence="1" id="KW-0175">Coiled coil</keyword>
<dbReference type="CDD" id="cd02440">
    <property type="entry name" value="AdoMet_MTases"/>
    <property type="match status" value="1"/>
</dbReference>
<reference evidence="3 4" key="1">
    <citation type="submission" date="2018-07" db="EMBL/GenBank/DDBJ databases">
        <title>Genomic Encyclopedia of Type Strains, Phase III (KMG-III): the genomes of soil and plant-associated and newly described type strains.</title>
        <authorList>
            <person name="Whitman W."/>
        </authorList>
    </citation>
    <scope>NUCLEOTIDE SEQUENCE [LARGE SCALE GENOMIC DNA]</scope>
    <source>
        <strain evidence="3 4">CECT 8575</strain>
    </source>
</reference>
<evidence type="ECO:0000313" key="4">
    <source>
        <dbReference type="Proteomes" id="UP000253495"/>
    </source>
</evidence>
<dbReference type="CDD" id="cd03801">
    <property type="entry name" value="GT4_PimA-like"/>
    <property type="match status" value="1"/>
</dbReference>
<dbReference type="OrthoDB" id="7615426at2"/>
<dbReference type="InterPro" id="IPR029063">
    <property type="entry name" value="SAM-dependent_MTases_sf"/>
</dbReference>
<dbReference type="Pfam" id="PF13692">
    <property type="entry name" value="Glyco_trans_1_4"/>
    <property type="match status" value="1"/>
</dbReference>
<dbReference type="Gene3D" id="3.40.50.150">
    <property type="entry name" value="Vaccinia Virus protein VP39"/>
    <property type="match status" value="1"/>
</dbReference>
<dbReference type="EMBL" id="QPJC01000001">
    <property type="protein sequence ID" value="RCW47279.1"/>
    <property type="molecule type" value="Genomic_DNA"/>
</dbReference>